<evidence type="ECO:0000256" key="2">
    <source>
        <dbReference type="SAM" id="Phobius"/>
    </source>
</evidence>
<reference evidence="4 5" key="1">
    <citation type="submission" date="2017-04" db="EMBL/GenBank/DDBJ databases">
        <authorList>
            <person name="Afonso C.L."/>
            <person name="Miller P.J."/>
            <person name="Scott M.A."/>
            <person name="Spackman E."/>
            <person name="Goraichik I."/>
            <person name="Dimitrov K.M."/>
            <person name="Suarez D.L."/>
            <person name="Swayne D.E."/>
        </authorList>
    </citation>
    <scope>NUCLEOTIDE SEQUENCE [LARGE SCALE GENOMIC DNA]</scope>
    <source>
        <strain evidence="4 5">USBA 355</strain>
    </source>
</reference>
<dbReference type="InterPro" id="IPR001054">
    <property type="entry name" value="A/G_cyclase"/>
</dbReference>
<organism evidence="4 5">
    <name type="scientific">Tistlia consotensis USBA 355</name>
    <dbReference type="NCBI Taxonomy" id="560819"/>
    <lineage>
        <taxon>Bacteria</taxon>
        <taxon>Pseudomonadati</taxon>
        <taxon>Pseudomonadota</taxon>
        <taxon>Alphaproteobacteria</taxon>
        <taxon>Rhodospirillales</taxon>
        <taxon>Rhodovibrionaceae</taxon>
        <taxon>Tistlia</taxon>
    </lineage>
</organism>
<dbReference type="PANTHER" id="PTHR43081">
    <property type="entry name" value="ADENYLATE CYCLASE, TERMINAL-DIFFERENTIATION SPECIFIC-RELATED"/>
    <property type="match status" value="1"/>
</dbReference>
<dbReference type="PANTHER" id="PTHR43081:SF1">
    <property type="entry name" value="ADENYLATE CYCLASE, TERMINAL-DIFFERENTIATION SPECIFIC"/>
    <property type="match status" value="1"/>
</dbReference>
<dbReference type="SUPFAM" id="SSF55073">
    <property type="entry name" value="Nucleotide cyclase"/>
    <property type="match status" value="1"/>
</dbReference>
<accession>A0A1Y6C6C4</accession>
<feature type="domain" description="Guanylate cyclase" evidence="3">
    <location>
        <begin position="273"/>
        <end position="405"/>
    </location>
</feature>
<feature type="region of interest" description="Disordered" evidence="1">
    <location>
        <begin position="460"/>
        <end position="497"/>
    </location>
</feature>
<feature type="compositionally biased region" description="Polar residues" evidence="1">
    <location>
        <begin position="467"/>
        <end position="497"/>
    </location>
</feature>
<dbReference type="Proteomes" id="UP000192917">
    <property type="component" value="Unassembled WGS sequence"/>
</dbReference>
<protein>
    <submittedName>
        <fullName evidence="4">Adenylate/guanylate cyclase</fullName>
    </submittedName>
</protein>
<proteinExistence type="predicted"/>
<feature type="transmembrane region" description="Helical" evidence="2">
    <location>
        <begin position="44"/>
        <end position="62"/>
    </location>
</feature>
<evidence type="ECO:0000256" key="1">
    <source>
        <dbReference type="SAM" id="MobiDB-lite"/>
    </source>
</evidence>
<keyword evidence="5" id="KW-1185">Reference proteome</keyword>
<dbReference type="STRING" id="560819.SAMN05428998_11695"/>
<dbReference type="GO" id="GO:0004016">
    <property type="term" value="F:adenylate cyclase activity"/>
    <property type="evidence" value="ECO:0007669"/>
    <property type="project" value="UniProtKB-ARBA"/>
</dbReference>
<dbReference type="Pfam" id="PF00211">
    <property type="entry name" value="Guanylate_cyc"/>
    <property type="match status" value="1"/>
</dbReference>
<feature type="transmembrane region" description="Helical" evidence="2">
    <location>
        <begin position="97"/>
        <end position="119"/>
    </location>
</feature>
<keyword evidence="2" id="KW-0812">Transmembrane</keyword>
<dbReference type="RefSeq" id="WP_085124192.1">
    <property type="nucleotide sequence ID" value="NZ_FWZX01000016.1"/>
</dbReference>
<evidence type="ECO:0000313" key="4">
    <source>
        <dbReference type="EMBL" id="SMF46413.1"/>
    </source>
</evidence>
<feature type="transmembrane region" description="Helical" evidence="2">
    <location>
        <begin position="207"/>
        <end position="226"/>
    </location>
</feature>
<dbReference type="InterPro" id="IPR029787">
    <property type="entry name" value="Nucleotide_cyclase"/>
</dbReference>
<evidence type="ECO:0000313" key="5">
    <source>
        <dbReference type="Proteomes" id="UP000192917"/>
    </source>
</evidence>
<dbReference type="Gene3D" id="3.30.70.1230">
    <property type="entry name" value="Nucleotide cyclase"/>
    <property type="match status" value="1"/>
</dbReference>
<dbReference type="GO" id="GO:0009190">
    <property type="term" value="P:cyclic nucleotide biosynthetic process"/>
    <property type="evidence" value="ECO:0007669"/>
    <property type="project" value="InterPro"/>
</dbReference>
<sequence>MPDRPPPRRRPLFRLPGARARWIADPHLAQAVTRAERAGVAFSFQVRAAVLLLVAVWLAITVPMPRVFYWHGMILLFLLSGLIPYRLRHRSHWRRWLVGFTLLDAALLTTILILPNPFYETGWPIQTQLRFHNQLYLFVFLAGALLSYSPGMVLWTGLCIAASWSVGTWLIARLPGSILALPPTVDGKVEGSLSAFLDPRFVDLNRWANEVVLLLIVALVGAVAVWRARRLLHRQIDSERARSHLSRYFSPDVADRLAREGGRLETAEERPVAVLFVDIVGFTGLSEGRPAEQVVTLLRSFRTRMARCVFAHGGTLDKYVGDEVMATFGTLGSGRRDAANAIACGLAMLGEVERWNAKRRQRGTAEIAVGVGIHYGPCVVGNVGSASQLEFTCIGDAVNCAQRLERLTRELGTPIIVSEDAMAAARRELEGEEESLARFAVGGTHPLRGRLEEVPIWHLEPDPAGQTKPSITPLTSEGSTYRAPSTPVASDTPVASR</sequence>
<dbReference type="PROSITE" id="PS50125">
    <property type="entry name" value="GUANYLATE_CYCLASE_2"/>
    <property type="match status" value="1"/>
</dbReference>
<dbReference type="SMART" id="SM00044">
    <property type="entry name" value="CYCc"/>
    <property type="match status" value="1"/>
</dbReference>
<dbReference type="EMBL" id="FWZX01000016">
    <property type="protein sequence ID" value="SMF46413.1"/>
    <property type="molecule type" value="Genomic_DNA"/>
</dbReference>
<evidence type="ECO:0000259" key="3">
    <source>
        <dbReference type="PROSITE" id="PS50125"/>
    </source>
</evidence>
<keyword evidence="2" id="KW-0472">Membrane</keyword>
<dbReference type="InterPro" id="IPR050697">
    <property type="entry name" value="Adenylyl/Guanylyl_Cyclase_3/4"/>
</dbReference>
<dbReference type="AlphaFoldDB" id="A0A1Y6C6C4"/>
<dbReference type="CDD" id="cd07302">
    <property type="entry name" value="CHD"/>
    <property type="match status" value="1"/>
</dbReference>
<keyword evidence="2" id="KW-1133">Transmembrane helix</keyword>
<name>A0A1Y6C6C4_9PROT</name>
<dbReference type="GO" id="GO:0035556">
    <property type="term" value="P:intracellular signal transduction"/>
    <property type="evidence" value="ECO:0007669"/>
    <property type="project" value="InterPro"/>
</dbReference>
<feature type="transmembrane region" description="Helical" evidence="2">
    <location>
        <begin position="68"/>
        <end position="85"/>
    </location>
</feature>
<gene>
    <name evidence="4" type="ORF">SAMN05428998_11695</name>
</gene>
<feature type="transmembrane region" description="Helical" evidence="2">
    <location>
        <begin position="131"/>
        <end position="148"/>
    </location>
</feature>